<dbReference type="PANTHER" id="PTHR37981">
    <property type="entry name" value="LIPASE 2"/>
    <property type="match status" value="1"/>
</dbReference>
<accession>A0A0F0HFJ7</accession>
<feature type="disulfide bond" evidence="2">
    <location>
        <begin position="1131"/>
        <end position="1183"/>
    </location>
</feature>
<dbReference type="SUPFAM" id="SSF52266">
    <property type="entry name" value="SGNH hydrolase"/>
    <property type="match status" value="1"/>
</dbReference>
<dbReference type="PATRIC" id="fig|68170.10.peg.3499"/>
<dbReference type="Gene3D" id="3.40.50.1110">
    <property type="entry name" value="SGNH hydrolase"/>
    <property type="match status" value="1"/>
</dbReference>
<dbReference type="InterPro" id="IPR036514">
    <property type="entry name" value="SGNH_hydro_sf"/>
</dbReference>
<gene>
    <name evidence="5" type="ORF">UK23_01685</name>
</gene>
<evidence type="ECO:0000256" key="3">
    <source>
        <dbReference type="SAM" id="MobiDB-lite"/>
    </source>
</evidence>
<feature type="disulfide bond" evidence="2">
    <location>
        <begin position="974"/>
        <end position="1013"/>
    </location>
</feature>
<evidence type="ECO:0000256" key="2">
    <source>
        <dbReference type="PIRSR" id="PIRSR637460-2"/>
    </source>
</evidence>
<feature type="compositionally biased region" description="Low complexity" evidence="3">
    <location>
        <begin position="349"/>
        <end position="363"/>
    </location>
</feature>
<dbReference type="PANTHER" id="PTHR37981:SF1">
    <property type="entry name" value="SGNH HYDROLASE-TYPE ESTERASE DOMAIN-CONTAINING PROTEIN"/>
    <property type="match status" value="1"/>
</dbReference>
<keyword evidence="6" id="KW-1185">Reference proteome</keyword>
<feature type="domain" description="SGNH hydrolase-type esterase" evidence="4">
    <location>
        <begin position="940"/>
        <end position="1166"/>
    </location>
</feature>
<dbReference type="InterPro" id="IPR023346">
    <property type="entry name" value="Lysozyme-like_dom_sf"/>
</dbReference>
<dbReference type="Gene3D" id="1.10.530.10">
    <property type="match status" value="1"/>
</dbReference>
<dbReference type="InterPro" id="IPR037460">
    <property type="entry name" value="SEST-like"/>
</dbReference>
<dbReference type="CDD" id="cd01823">
    <property type="entry name" value="SEST_like"/>
    <property type="match status" value="1"/>
</dbReference>
<sequence length="1238" mass="131308">MQPSVREADRDAKLTSAWRGSTDRAVTSDSDASGLHLLVADAATGYTWRTAATLSEPGTDTDQWIGQYCVTGSGKHAVVVYAPRAAANKEQLFHGGALAAVVDLGSGAVTKLGQPVSLAYHNPGCGSGETAVLSRLDGDESRGYATKLMTVDTEQAKITETVSAPGQLTSAVPFGGAVAAVRGTSLVSVDAKGGQSLLHMTDGAPSRLVPTGRNVLGYQVVGKDKTEIHALSAGTDAIVASAAKGDVQLRGAGGTAVLVGPSATRLGKAPLGKPLPQGWRAVDAAADAELSTAAQLVVTAASNKNEAAAGAGARSGDDGPQPVSITATAVATGAKLDFVVAPSASGPVQGSAPTPASAPQQSAVTVAADPANETTDPNRTCAIPRNDPRIQTLQPSPRMGEWAVDLAIQGKLTTGRPAGWNGTTIGAYSPQGLFPLRGLSGGGRIPAQIMLGVLAQESNMWQASPHAVDGESGNFHQGGFYGNHGDISYVNFAGADCGYGMAQVTDGMRVGMTKYTYQQQVALTVDYAANIAAGMQILESKWNELAAAGVKVNGGDPKYLENWWFALWAYNSGYHQPGEAGAGGAYGLGWTNNMANPDYPADRGVFLSDSRDDAKTPNHWSYPERVIGWAANRLQRYDYNAKKYDWAFPPAVWPHGVQGARPGLFAFCAPDRNQCDQTKPHVPAQYPQGGPTACQRDDLRCWWHDTTTWADCARDCGVERLSFSGNEPEPTITTPYPARCGRGPGAADQGLPANALVIDDVPVEVGTGCGLKGFSNSGSLSFNFGSRIQNGNQTTYPSKVDFHQVGAGFGGHFWFAHAFNNVADYAAQRVTGTWKLNQSLNQWARVLVHVTDHGAETQQATYTIRVGQADYQKRTIPQGAEQNKWVSLGVFNFSGTPEVSLNNYTDQRMTLQQQGIQDVVYDAVAFAPLPGKPKNIVVSLGDSYASGEGTGAEDNSVYYHETDVHGGTWMQNNCHRSTYSWSRLARLADSQTPIGERADNWNDTSMDHHLLACSGAWTGDVYGNQSVFAGEKGQMEAGFLNRDTTLVTLSVGGNDAKFSPVLEECVLATRCQDNTLAGDTEPLSAAEPKRIDGVMGSVATVIRKIAELAPNATIVLMGYPVFLEPDGATACNTGFTTETRHWLRDMAVHLRDRYVTTVDGLRSEFYKVRFADPIPTFTGKGACGGNPELINRVIISKTPGEDPNRFKRLVSQQSLHPNALGALHYAGVLEQTLRSIGM</sequence>
<dbReference type="AlphaFoldDB" id="A0A0F0HFJ7"/>
<comment type="caution">
    <text evidence="5">The sequence shown here is derived from an EMBL/GenBank/DDBJ whole genome shotgun (WGS) entry which is preliminary data.</text>
</comment>
<proteinExistence type="predicted"/>
<evidence type="ECO:0000259" key="4">
    <source>
        <dbReference type="Pfam" id="PF13472"/>
    </source>
</evidence>
<feature type="region of interest" description="Disordered" evidence="3">
    <location>
        <begin position="344"/>
        <end position="388"/>
    </location>
</feature>
<evidence type="ECO:0000313" key="5">
    <source>
        <dbReference type="EMBL" id="KJK53107.1"/>
    </source>
</evidence>
<dbReference type="EMBL" id="JYJG01000004">
    <property type="protein sequence ID" value="KJK53107.1"/>
    <property type="molecule type" value="Genomic_DNA"/>
</dbReference>
<dbReference type="Pfam" id="PF13472">
    <property type="entry name" value="Lipase_GDSL_2"/>
    <property type="match status" value="1"/>
</dbReference>
<dbReference type="GO" id="GO:0019433">
    <property type="term" value="P:triglyceride catabolic process"/>
    <property type="evidence" value="ECO:0007669"/>
    <property type="project" value="TreeGrafter"/>
</dbReference>
<evidence type="ECO:0000256" key="1">
    <source>
        <dbReference type="PIRSR" id="PIRSR637460-1"/>
    </source>
</evidence>
<organism evidence="5 6">
    <name type="scientific">Lentzea aerocolonigenes</name>
    <name type="common">Lechevalieria aerocolonigenes</name>
    <name type="synonym">Saccharothrix aerocolonigenes</name>
    <dbReference type="NCBI Taxonomy" id="68170"/>
    <lineage>
        <taxon>Bacteria</taxon>
        <taxon>Bacillati</taxon>
        <taxon>Actinomycetota</taxon>
        <taxon>Actinomycetes</taxon>
        <taxon>Pseudonocardiales</taxon>
        <taxon>Pseudonocardiaceae</taxon>
        <taxon>Lentzea</taxon>
    </lineage>
</organism>
<dbReference type="InterPro" id="IPR013830">
    <property type="entry name" value="SGNH_hydro"/>
</dbReference>
<name>A0A0F0HFJ7_LENAE</name>
<dbReference type="SUPFAM" id="SSF53955">
    <property type="entry name" value="Lysozyme-like"/>
    <property type="match status" value="1"/>
</dbReference>
<dbReference type="Proteomes" id="UP000033393">
    <property type="component" value="Unassembled WGS sequence"/>
</dbReference>
<keyword evidence="2" id="KW-1015">Disulfide bond</keyword>
<dbReference type="GO" id="GO:0004806">
    <property type="term" value="F:triacylglycerol lipase activity"/>
    <property type="evidence" value="ECO:0007669"/>
    <property type="project" value="TreeGrafter"/>
</dbReference>
<feature type="active site" evidence="1">
    <location>
        <position position="1216"/>
    </location>
</feature>
<reference evidence="5 6" key="1">
    <citation type="submission" date="2015-02" db="EMBL/GenBank/DDBJ databases">
        <authorList>
            <person name="Ju K.-S."/>
            <person name="Doroghazi J.R."/>
            <person name="Metcalf W."/>
        </authorList>
    </citation>
    <scope>NUCLEOTIDE SEQUENCE [LARGE SCALE GENOMIC DNA]</scope>
    <source>
        <strain evidence="5 6">NRRL B-16140</strain>
    </source>
</reference>
<evidence type="ECO:0000313" key="6">
    <source>
        <dbReference type="Proteomes" id="UP000033393"/>
    </source>
</evidence>
<feature type="active site" description="Nucleophile" evidence="1">
    <location>
        <position position="943"/>
    </location>
</feature>
<protein>
    <recommendedName>
        <fullName evidence="4">SGNH hydrolase-type esterase domain-containing protein</fullName>
    </recommendedName>
</protein>